<proteinExistence type="predicted"/>
<organism evidence="1 2">
    <name type="scientific">Martelella mangrovi</name>
    <dbReference type="NCBI Taxonomy" id="1397477"/>
    <lineage>
        <taxon>Bacteria</taxon>
        <taxon>Pseudomonadati</taxon>
        <taxon>Pseudomonadota</taxon>
        <taxon>Alphaproteobacteria</taxon>
        <taxon>Hyphomicrobiales</taxon>
        <taxon>Aurantimonadaceae</taxon>
        <taxon>Martelella</taxon>
    </lineage>
</organism>
<gene>
    <name evidence="1" type="ORF">ABID12_004020</name>
</gene>
<evidence type="ECO:0000313" key="2">
    <source>
        <dbReference type="Proteomes" id="UP001549164"/>
    </source>
</evidence>
<evidence type="ECO:0000313" key="1">
    <source>
        <dbReference type="EMBL" id="MET3602053.1"/>
    </source>
</evidence>
<dbReference type="EMBL" id="JBEPLY010000020">
    <property type="protein sequence ID" value="MET3602053.1"/>
    <property type="molecule type" value="Genomic_DNA"/>
</dbReference>
<dbReference type="Pfam" id="PF07183">
    <property type="entry name" value="DUF1403"/>
    <property type="match status" value="1"/>
</dbReference>
<comment type="caution">
    <text evidence="1">The sequence shown here is derived from an EMBL/GenBank/DDBJ whole genome shotgun (WGS) entry which is preliminary data.</text>
</comment>
<name>A0ABV2IGI3_9HYPH</name>
<sequence length="305" mass="32299">MTEPARLPGWALPQALETTEADAAFSAGIALKMLDDLVRSDSVWAGCWRSRQALKCAATALRLMGRREDERGLRDAVLLRSVDDDAGPAGRVFLGYRRMAMRRPALSADAIAVLADHFGLAVPDDRLAVIAGHADAALQSGRPAPFAAAALITAICHDAGEDEPLAFALADMLMAAMLGWSRPVPLLLAERYASAFRVGVGRGRVGSGDAGFDRAVCLAVVSAAGHALSSARDISRRAATLLAAAPKIRTKGADAVFRKLLEEDAVSASGTDLSRWASARLFERLEGFGAVRELSGRSSFRIYGL</sequence>
<keyword evidence="2" id="KW-1185">Reference proteome</keyword>
<evidence type="ECO:0008006" key="3">
    <source>
        <dbReference type="Google" id="ProtNLM"/>
    </source>
</evidence>
<dbReference type="InterPro" id="IPR009843">
    <property type="entry name" value="DUF1403"/>
</dbReference>
<reference evidence="1 2" key="1">
    <citation type="submission" date="2024-06" db="EMBL/GenBank/DDBJ databases">
        <title>Genomic Encyclopedia of Type Strains, Phase IV (KMG-IV): sequencing the most valuable type-strain genomes for metagenomic binning, comparative biology and taxonomic classification.</title>
        <authorList>
            <person name="Goeker M."/>
        </authorList>
    </citation>
    <scope>NUCLEOTIDE SEQUENCE [LARGE SCALE GENOMIC DNA]</scope>
    <source>
        <strain evidence="1 2">DSM 28102</strain>
    </source>
</reference>
<protein>
    <recommendedName>
        <fullName evidence="3">DUF1403 family protein</fullName>
    </recommendedName>
</protein>
<dbReference type="Proteomes" id="UP001549164">
    <property type="component" value="Unassembled WGS sequence"/>
</dbReference>
<accession>A0ABV2IGI3</accession>